<reference evidence="4 5" key="2">
    <citation type="submission" date="2019-09" db="EMBL/GenBank/DDBJ databases">
        <title>Mesorhizobium sp. MaA-C15 isolated from Microcystis aeruginosa.</title>
        <authorList>
            <person name="Jeong S.E."/>
            <person name="Jin H.M."/>
            <person name="Jeon C.O."/>
        </authorList>
    </citation>
    <scope>NUCLEOTIDE SEQUENCE [LARGE SCALE GENOMIC DNA]</scope>
    <source>
        <strain evidence="4 5">MaA-C15</strain>
    </source>
</reference>
<dbReference type="InterPro" id="IPR048254">
    <property type="entry name" value="CDP_ALCOHOL_P_TRANSF_CS"/>
</dbReference>
<keyword evidence="5" id="KW-1185">Reference proteome</keyword>
<evidence type="ECO:0000313" key="5">
    <source>
        <dbReference type="Proteomes" id="UP000323258"/>
    </source>
</evidence>
<feature type="transmembrane region" description="Helical" evidence="3">
    <location>
        <begin position="139"/>
        <end position="159"/>
    </location>
</feature>
<dbReference type="InterPro" id="IPR000462">
    <property type="entry name" value="CDP-OH_P_trans"/>
</dbReference>
<dbReference type="GO" id="GO:0016780">
    <property type="term" value="F:phosphotransferase activity, for other substituted phosphate groups"/>
    <property type="evidence" value="ECO:0007669"/>
    <property type="project" value="InterPro"/>
</dbReference>
<dbReference type="Pfam" id="PF01066">
    <property type="entry name" value="CDP-OH_P_transf"/>
    <property type="match status" value="1"/>
</dbReference>
<organism evidence="4 5">
    <name type="scientific">Neoaquamicrobium microcysteis</name>
    <dbReference type="NCBI Taxonomy" id="2682781"/>
    <lineage>
        <taxon>Bacteria</taxon>
        <taxon>Pseudomonadati</taxon>
        <taxon>Pseudomonadota</taxon>
        <taxon>Alphaproteobacteria</taxon>
        <taxon>Hyphomicrobiales</taxon>
        <taxon>Phyllobacteriaceae</taxon>
        <taxon>Neoaquamicrobium</taxon>
    </lineage>
</organism>
<keyword evidence="3" id="KW-1133">Transmembrane helix</keyword>
<protein>
    <submittedName>
        <fullName evidence="4">CDP-alcohol phosphatidyltransferase family protein</fullName>
    </submittedName>
</protein>
<gene>
    <name evidence="4" type="ORF">FY036_09315</name>
</gene>
<proteinExistence type="inferred from homology"/>
<feature type="transmembrane region" description="Helical" evidence="3">
    <location>
        <begin position="49"/>
        <end position="69"/>
    </location>
</feature>
<accession>A0A5D4GXV7</accession>
<evidence type="ECO:0000256" key="3">
    <source>
        <dbReference type="SAM" id="Phobius"/>
    </source>
</evidence>
<dbReference type="PROSITE" id="PS00379">
    <property type="entry name" value="CDP_ALCOHOL_P_TRANSF"/>
    <property type="match status" value="1"/>
</dbReference>
<comment type="caution">
    <text evidence="4">The sequence shown here is derived from an EMBL/GenBank/DDBJ whole genome shotgun (WGS) entry which is preliminary data.</text>
</comment>
<feature type="transmembrane region" description="Helical" evidence="3">
    <location>
        <begin position="223"/>
        <end position="242"/>
    </location>
</feature>
<evidence type="ECO:0000313" key="4">
    <source>
        <dbReference type="EMBL" id="TYR33238.1"/>
    </source>
</evidence>
<dbReference type="AlphaFoldDB" id="A0A5D4GXV7"/>
<name>A0A5D4GXV7_9HYPH</name>
<reference evidence="4 5" key="1">
    <citation type="submission" date="2019-08" db="EMBL/GenBank/DDBJ databases">
        <authorList>
            <person name="Seo Y.L."/>
        </authorList>
    </citation>
    <scope>NUCLEOTIDE SEQUENCE [LARGE SCALE GENOMIC DNA]</scope>
    <source>
        <strain evidence="4 5">MaA-C15</strain>
    </source>
</reference>
<evidence type="ECO:0000256" key="2">
    <source>
        <dbReference type="RuleBase" id="RU003750"/>
    </source>
</evidence>
<dbReference type="EMBL" id="VSZS01000060">
    <property type="protein sequence ID" value="TYR33238.1"/>
    <property type="molecule type" value="Genomic_DNA"/>
</dbReference>
<feature type="transmembrane region" description="Helical" evidence="3">
    <location>
        <begin position="20"/>
        <end position="43"/>
    </location>
</feature>
<comment type="similarity">
    <text evidence="2">Belongs to the CDP-alcohol phosphatidyltransferase class-I family.</text>
</comment>
<dbReference type="Proteomes" id="UP000323258">
    <property type="component" value="Unassembled WGS sequence"/>
</dbReference>
<sequence length="246" mass="25788">MHSGMSSRVRSKLPRGSGGLPLGGLRAAAIAGLVAILALGHFVFSGITLPALVGSVAIYTGAVVLTGWLMQRHYPHDRLGFCNVVTLSRMVLAASLVMPLVAGVSDTWPVLAVALCALALDGVDGWLARREGLVSAFGARFDMEVDAAFALVLSVLAYASGSAGVLVLALGLPRYIFAVAAMVLPWLNGPLPERTSRKVVCVVQLATLIVLQVPGAVATAPLVAVVVAALIWSFGRDIVWLWRQRT</sequence>
<keyword evidence="1 2" id="KW-0808">Transferase</keyword>
<dbReference type="Gene3D" id="1.20.120.1760">
    <property type="match status" value="1"/>
</dbReference>
<feature type="transmembrane region" description="Helical" evidence="3">
    <location>
        <begin position="108"/>
        <end position="127"/>
    </location>
</feature>
<keyword evidence="3" id="KW-0472">Membrane</keyword>
<dbReference type="OrthoDB" id="9782011at2"/>
<dbReference type="InterPro" id="IPR043130">
    <property type="entry name" value="CDP-OH_PTrfase_TM_dom"/>
</dbReference>
<evidence type="ECO:0000256" key="1">
    <source>
        <dbReference type="ARBA" id="ARBA00022679"/>
    </source>
</evidence>
<dbReference type="GO" id="GO:0016020">
    <property type="term" value="C:membrane"/>
    <property type="evidence" value="ECO:0007669"/>
    <property type="project" value="InterPro"/>
</dbReference>
<keyword evidence="3" id="KW-0812">Transmembrane</keyword>
<feature type="transmembrane region" description="Helical" evidence="3">
    <location>
        <begin position="81"/>
        <end position="102"/>
    </location>
</feature>
<dbReference type="GO" id="GO:0008654">
    <property type="term" value="P:phospholipid biosynthetic process"/>
    <property type="evidence" value="ECO:0007669"/>
    <property type="project" value="InterPro"/>
</dbReference>